<keyword evidence="6" id="KW-0813">Transport</keyword>
<reference evidence="8 9" key="1">
    <citation type="submission" date="2016-10" db="EMBL/GenBank/DDBJ databases">
        <title>Comparative genomics of Bacillus thuringiensis reveals a path to pathogens against multiple invertebrate hosts.</title>
        <authorList>
            <person name="Zheng J."/>
            <person name="Gao Q."/>
            <person name="Liu H."/>
            <person name="Peng D."/>
            <person name="Ruan L."/>
            <person name="Sun M."/>
        </authorList>
    </citation>
    <scope>NUCLEOTIDE SEQUENCE [LARGE SCALE GENOMIC DNA]</scope>
    <source>
        <strain evidence="8">BGSC 4I4</strain>
    </source>
</reference>
<comment type="subcellular location">
    <subcellularLocation>
        <location evidence="1 6">Cell membrane</location>
        <topology evidence="1 6">Multi-pass membrane protein</topology>
    </subcellularLocation>
</comment>
<feature type="transmembrane region" description="Helical" evidence="6">
    <location>
        <begin position="20"/>
        <end position="39"/>
    </location>
</feature>
<evidence type="ECO:0000256" key="4">
    <source>
        <dbReference type="ARBA" id="ARBA00022989"/>
    </source>
</evidence>
<evidence type="ECO:0000259" key="7">
    <source>
        <dbReference type="Pfam" id="PF02687"/>
    </source>
</evidence>
<feature type="transmembrane region" description="Helical" evidence="6">
    <location>
        <begin position="202"/>
        <end position="221"/>
    </location>
</feature>
<feature type="transmembrane region" description="Helical" evidence="6">
    <location>
        <begin position="285"/>
        <end position="306"/>
    </location>
</feature>
<proteinExistence type="inferred from homology"/>
<dbReference type="InterPro" id="IPR027022">
    <property type="entry name" value="ABC_permease_BceB-typ"/>
</dbReference>
<evidence type="ECO:0000256" key="3">
    <source>
        <dbReference type="ARBA" id="ARBA00022692"/>
    </source>
</evidence>
<evidence type="ECO:0000256" key="1">
    <source>
        <dbReference type="ARBA" id="ARBA00004651"/>
    </source>
</evidence>
<keyword evidence="4 6" id="KW-1133">Transmembrane helix</keyword>
<feature type="transmembrane region" description="Helical" evidence="6">
    <location>
        <begin position="148"/>
        <end position="171"/>
    </location>
</feature>
<protein>
    <submittedName>
        <fullName evidence="8">ABC transporter permease</fullName>
    </submittedName>
</protein>
<sequence>MMLFKLAIGAIQSKKKDYGILLTGLIIAISIFYMFQTLGTNEVFLKENNSIGAILFIFKAGSFLVGTVTFFYILYANSFLFSLRQREFGMYMMLGAKRDKVVTLMFMETMGLGIASLVIGGLVGIVLSHTTGKLLMTQLAFDAVGYNAFHLPALKTTCTFFLTIFFINAVINGFKLSNTSVLQLVHGNAKTDQVKVGGIKTAVLAVFALILLAVGYFAMINMWRLKVIGIVVSLITVTSGTYMLFGAVLPLIVKMIKSNKKFNEKGINAFTFAQLNYRISNLTKVLATITMLVALGAGAISGGMAFKNNIPFQLDKFTHYDVTIHNPTAEEKKILSDIKFTETREYRYKVDEKFVYFVKEDLEKDPLLIENDTVGQKKLIRNTEELPLNSLLGGDTKDGDAMKEMSPKWKKSFEVIVPYYVAFHLKHPIKIVDQNMYENIVKSESVAFIGKSDAYMKYMKEWKEINDLQLVKYKDLITELEKEVKNAKSVLLESTKYHLYTIYSGFVNGILFMAFFLGIAFLTMMASCLMFKILSGASSDVARYQMLRKIGVRRELLTKSIYKELFFVFVFPAIVGITHVFVGMNIFSAYVVNPYLNIWMPISIFIIIYGAYYMLTVQLYKRIVLPQKD</sequence>
<dbReference type="EMBL" id="NFDT01000107">
    <property type="protein sequence ID" value="OTY94925.1"/>
    <property type="molecule type" value="Genomic_DNA"/>
</dbReference>
<dbReference type="Pfam" id="PF02687">
    <property type="entry name" value="FtsX"/>
    <property type="match status" value="1"/>
</dbReference>
<evidence type="ECO:0000313" key="9">
    <source>
        <dbReference type="Proteomes" id="UP000194882"/>
    </source>
</evidence>
<dbReference type="PANTHER" id="PTHR46795">
    <property type="entry name" value="ABC TRANSPORTER PERMEASE-RELATED-RELATED"/>
    <property type="match status" value="1"/>
</dbReference>
<dbReference type="InterPro" id="IPR052536">
    <property type="entry name" value="ABC-4_Integral_Memb_Prot"/>
</dbReference>
<feature type="transmembrane region" description="Helical" evidence="6">
    <location>
        <begin position="565"/>
        <end position="592"/>
    </location>
</feature>
<dbReference type="PIRSF" id="PIRSF018968">
    <property type="entry name" value="ABC_permease_BceB"/>
    <property type="match status" value="1"/>
</dbReference>
<evidence type="ECO:0000256" key="6">
    <source>
        <dbReference type="PIRNR" id="PIRNR018968"/>
    </source>
</evidence>
<feature type="domain" description="ABC3 transporter permease C-terminal" evidence="7">
    <location>
        <begin position="62"/>
        <end position="158"/>
    </location>
</feature>
<dbReference type="GO" id="GO:0005886">
    <property type="term" value="C:plasma membrane"/>
    <property type="evidence" value="ECO:0007669"/>
    <property type="project" value="UniProtKB-SubCell"/>
</dbReference>
<name>A0A9X6IL58_BACTU</name>
<feature type="transmembrane region" description="Helical" evidence="6">
    <location>
        <begin position="497"/>
        <end position="522"/>
    </location>
</feature>
<feature type="transmembrane region" description="Helical" evidence="6">
    <location>
        <begin position="101"/>
        <end position="128"/>
    </location>
</feature>
<dbReference type="GO" id="GO:0055085">
    <property type="term" value="P:transmembrane transport"/>
    <property type="evidence" value="ECO:0007669"/>
    <property type="project" value="UniProtKB-UniRule"/>
</dbReference>
<gene>
    <name evidence="8" type="ORF">BK754_14995</name>
</gene>
<organism evidence="8 9">
    <name type="scientific">Bacillus thuringiensis serovar subtoxicus</name>
    <dbReference type="NCBI Taxonomy" id="475791"/>
    <lineage>
        <taxon>Bacteria</taxon>
        <taxon>Bacillati</taxon>
        <taxon>Bacillota</taxon>
        <taxon>Bacilli</taxon>
        <taxon>Bacillales</taxon>
        <taxon>Bacillaceae</taxon>
        <taxon>Bacillus</taxon>
        <taxon>Bacillus cereus group</taxon>
    </lineage>
</organism>
<feature type="transmembrane region" description="Helical" evidence="6">
    <location>
        <begin position="598"/>
        <end position="620"/>
    </location>
</feature>
<keyword evidence="5 6" id="KW-0472">Membrane</keyword>
<dbReference type="PANTHER" id="PTHR46795:SF3">
    <property type="entry name" value="ABC TRANSPORTER PERMEASE"/>
    <property type="match status" value="1"/>
</dbReference>
<evidence type="ECO:0000313" key="8">
    <source>
        <dbReference type="EMBL" id="OTY94925.1"/>
    </source>
</evidence>
<keyword evidence="2 6" id="KW-1003">Cell membrane</keyword>
<evidence type="ECO:0000256" key="2">
    <source>
        <dbReference type="ARBA" id="ARBA00022475"/>
    </source>
</evidence>
<comment type="similarity">
    <text evidence="6">Belongs to the ABC-4 integral membrane protein family.</text>
</comment>
<evidence type="ECO:0000256" key="5">
    <source>
        <dbReference type="ARBA" id="ARBA00023136"/>
    </source>
</evidence>
<accession>A0A9X6IL58</accession>
<dbReference type="Proteomes" id="UP000194882">
    <property type="component" value="Unassembled WGS sequence"/>
</dbReference>
<feature type="transmembrane region" description="Helical" evidence="6">
    <location>
        <begin position="227"/>
        <end position="253"/>
    </location>
</feature>
<dbReference type="InterPro" id="IPR003838">
    <property type="entry name" value="ABC3_permease_C"/>
</dbReference>
<dbReference type="AlphaFoldDB" id="A0A9X6IL58"/>
<comment type="caution">
    <text evidence="8">The sequence shown here is derived from an EMBL/GenBank/DDBJ whole genome shotgun (WGS) entry which is preliminary data.</text>
</comment>
<feature type="transmembrane region" description="Helical" evidence="6">
    <location>
        <begin position="51"/>
        <end position="80"/>
    </location>
</feature>
<keyword evidence="3 6" id="KW-0812">Transmembrane</keyword>